<feature type="region of interest" description="Disordered" evidence="1">
    <location>
        <begin position="17"/>
        <end position="52"/>
    </location>
</feature>
<evidence type="ECO:0000313" key="2">
    <source>
        <dbReference type="EMBL" id="KAF9444821.1"/>
    </source>
</evidence>
<evidence type="ECO:0000256" key="1">
    <source>
        <dbReference type="SAM" id="MobiDB-lite"/>
    </source>
</evidence>
<protein>
    <submittedName>
        <fullName evidence="2">Uncharacterized protein</fullName>
    </submittedName>
</protein>
<evidence type="ECO:0000313" key="3">
    <source>
        <dbReference type="Proteomes" id="UP000807342"/>
    </source>
</evidence>
<feature type="compositionally biased region" description="Polar residues" evidence="1">
    <location>
        <begin position="113"/>
        <end position="131"/>
    </location>
</feature>
<dbReference type="OrthoDB" id="3256495at2759"/>
<dbReference type="AlphaFoldDB" id="A0A9P5X7L2"/>
<comment type="caution">
    <text evidence="2">The sequence shown here is derived from an EMBL/GenBank/DDBJ whole genome shotgun (WGS) entry which is preliminary data.</text>
</comment>
<keyword evidence="3" id="KW-1185">Reference proteome</keyword>
<feature type="compositionally biased region" description="Polar residues" evidence="1">
    <location>
        <begin position="535"/>
        <end position="544"/>
    </location>
</feature>
<sequence>MSEFDSLSDSDWLDIASRASDDNDSISSHDGLSSRPLSRRSSISFGSSHESEVEAWEGLVDESGDESAVEPGMCIVRRSTARPTESLPTGTIPDISHDSSDDQRVKEALDQSMVGTLSTSRTSNAGSSTHNSIRDLRLSFPDPLTSSRDQLKQSYAEILESETASNTNDADTTISLTDSVLSSSEQEPALITNSQVPYHEATQQDNTITNMGLDIMLYGSSSPIKWSFVQDFIQKAANFSGNVVLSTLDPNAGPVQAVDLRCGKNDSILTSITVHDYTTDNAGAIDPDDIIRASLAIVYLPATTLPVLSLHTAYLPVLVPGGSGDTDDFAGSVLRHAAEDDWELLGVPANRTIVLSSNKTPVLDPGALSYIESWRVFEVVRDVLDNPFRQIKTVSDNSHPIHAVTFFALVSIIVGFAFNTAFRSPVPVPTGTVKLPSSNTWGTFSASQINRSIAVPVAGTSTALATSSLKDFSLSVLTPGVTSLSVNPPQVNSLSLTSRINSLLISTHPTSLSLVQSPTSLAVPGPSRQPAIISDGSQASSSKDVSIRGVTPTSLSEIHPEPSILTATRTQKKRSRPEVLSPKEVSLRFVDGLSEAMDVGARIFNKAINRDNGAKDIIEAMDELVNVIQTQTQNVVSQGKGKARALGEEVIARNDRARGHAKELRKKGEDFLSSAEEFWASTSLHFFERTENARQRAKGMKEGFQTGARKSYDKVVHADWDKPSWMGRDAWAPFGTHQVNPPPLRGR</sequence>
<gene>
    <name evidence="2" type="ORF">P691DRAFT_796021</name>
</gene>
<dbReference type="Proteomes" id="UP000807342">
    <property type="component" value="Unassembled WGS sequence"/>
</dbReference>
<proteinExistence type="predicted"/>
<dbReference type="EMBL" id="MU151345">
    <property type="protein sequence ID" value="KAF9444821.1"/>
    <property type="molecule type" value="Genomic_DNA"/>
</dbReference>
<feature type="region of interest" description="Disordered" evidence="1">
    <location>
        <begin position="78"/>
        <end position="149"/>
    </location>
</feature>
<feature type="compositionally biased region" description="Low complexity" evidence="1">
    <location>
        <begin position="33"/>
        <end position="48"/>
    </location>
</feature>
<reference evidence="2" key="1">
    <citation type="submission" date="2020-11" db="EMBL/GenBank/DDBJ databases">
        <authorList>
            <consortium name="DOE Joint Genome Institute"/>
            <person name="Ahrendt S."/>
            <person name="Riley R."/>
            <person name="Andreopoulos W."/>
            <person name="Labutti K."/>
            <person name="Pangilinan J."/>
            <person name="Ruiz-Duenas F.J."/>
            <person name="Barrasa J.M."/>
            <person name="Sanchez-Garcia M."/>
            <person name="Camarero S."/>
            <person name="Miyauchi S."/>
            <person name="Serrano A."/>
            <person name="Linde D."/>
            <person name="Babiker R."/>
            <person name="Drula E."/>
            <person name="Ayuso-Fernandez I."/>
            <person name="Pacheco R."/>
            <person name="Padilla G."/>
            <person name="Ferreira P."/>
            <person name="Barriuso J."/>
            <person name="Kellner H."/>
            <person name="Castanera R."/>
            <person name="Alfaro M."/>
            <person name="Ramirez L."/>
            <person name="Pisabarro A.G."/>
            <person name="Kuo A."/>
            <person name="Tritt A."/>
            <person name="Lipzen A."/>
            <person name="He G."/>
            <person name="Yan M."/>
            <person name="Ng V."/>
            <person name="Cullen D."/>
            <person name="Martin F."/>
            <person name="Rosso M.-N."/>
            <person name="Henrissat B."/>
            <person name="Hibbett D."/>
            <person name="Martinez A.T."/>
            <person name="Grigoriev I.V."/>
        </authorList>
    </citation>
    <scope>NUCLEOTIDE SEQUENCE</scope>
    <source>
        <strain evidence="2">MF-IS2</strain>
    </source>
</reference>
<feature type="compositionally biased region" description="Basic and acidic residues" evidence="1">
    <location>
        <begin position="95"/>
        <end position="109"/>
    </location>
</feature>
<feature type="region of interest" description="Disordered" evidence="1">
    <location>
        <begin position="522"/>
        <end position="580"/>
    </location>
</feature>
<organism evidence="2 3">
    <name type="scientific">Macrolepiota fuliginosa MF-IS2</name>
    <dbReference type="NCBI Taxonomy" id="1400762"/>
    <lineage>
        <taxon>Eukaryota</taxon>
        <taxon>Fungi</taxon>
        <taxon>Dikarya</taxon>
        <taxon>Basidiomycota</taxon>
        <taxon>Agaricomycotina</taxon>
        <taxon>Agaricomycetes</taxon>
        <taxon>Agaricomycetidae</taxon>
        <taxon>Agaricales</taxon>
        <taxon>Agaricineae</taxon>
        <taxon>Agaricaceae</taxon>
        <taxon>Macrolepiota</taxon>
    </lineage>
</organism>
<accession>A0A9P5X7L2</accession>
<name>A0A9P5X7L2_9AGAR</name>